<dbReference type="InterPro" id="IPR001005">
    <property type="entry name" value="SANT/Myb"/>
</dbReference>
<dbReference type="InterPro" id="IPR011011">
    <property type="entry name" value="Znf_FYVE_PHD"/>
</dbReference>
<dbReference type="SMART" id="SM00490">
    <property type="entry name" value="HELICc"/>
    <property type="match status" value="1"/>
</dbReference>
<dbReference type="SUPFAM" id="SSF46689">
    <property type="entry name" value="Homeodomain-like"/>
    <property type="match status" value="1"/>
</dbReference>
<dbReference type="CDD" id="cd18660">
    <property type="entry name" value="CD1_tandem"/>
    <property type="match status" value="1"/>
</dbReference>
<evidence type="ECO:0000256" key="1">
    <source>
        <dbReference type="ARBA" id="ARBA00004123"/>
    </source>
</evidence>
<proteinExistence type="inferred from homology"/>
<dbReference type="CDD" id="cd15532">
    <property type="entry name" value="PHD2_CHD_II"/>
    <property type="match status" value="1"/>
</dbReference>
<dbReference type="Pfam" id="PF00385">
    <property type="entry name" value="Chromo"/>
    <property type="match status" value="1"/>
</dbReference>
<keyword evidence="8" id="KW-0862">Zinc</keyword>
<evidence type="ECO:0000256" key="10">
    <source>
        <dbReference type="ARBA" id="ARBA00023242"/>
    </source>
</evidence>
<dbReference type="InterPro" id="IPR000330">
    <property type="entry name" value="SNF2_N"/>
</dbReference>
<feature type="compositionally biased region" description="Polar residues" evidence="12">
    <location>
        <begin position="260"/>
        <end position="276"/>
    </location>
</feature>
<dbReference type="InterPro" id="IPR013083">
    <property type="entry name" value="Znf_RING/FYVE/PHD"/>
</dbReference>
<evidence type="ECO:0000256" key="7">
    <source>
        <dbReference type="ARBA" id="ARBA00022801"/>
    </source>
</evidence>
<feature type="region of interest" description="Disordered" evidence="12">
    <location>
        <begin position="168"/>
        <end position="396"/>
    </location>
</feature>
<keyword evidence="5" id="KW-0547">Nucleotide-binding</keyword>
<evidence type="ECO:0000256" key="3">
    <source>
        <dbReference type="ARBA" id="ARBA00022723"/>
    </source>
</evidence>
<dbReference type="Proteomes" id="UP000694930">
    <property type="component" value="Chromosome 2"/>
</dbReference>
<evidence type="ECO:0000259" key="16">
    <source>
        <dbReference type="PROSITE" id="PS51192"/>
    </source>
</evidence>
<dbReference type="InterPro" id="IPR049730">
    <property type="entry name" value="SNF2/RAD54-like_C"/>
</dbReference>
<dbReference type="PROSITE" id="PS50090">
    <property type="entry name" value="MYB_LIKE"/>
    <property type="match status" value="1"/>
</dbReference>
<dbReference type="InterPro" id="IPR027417">
    <property type="entry name" value="P-loop_NTPase"/>
</dbReference>
<dbReference type="InterPro" id="IPR009463">
    <property type="entry name" value="DUF1087"/>
</dbReference>
<feature type="domain" description="PHD-type" evidence="14">
    <location>
        <begin position="75"/>
        <end position="122"/>
    </location>
</feature>
<dbReference type="Pfam" id="PF00628">
    <property type="entry name" value="PHD"/>
    <property type="match status" value="1"/>
</dbReference>
<feature type="compositionally biased region" description="Basic residues" evidence="12">
    <location>
        <begin position="2139"/>
        <end position="2153"/>
    </location>
</feature>
<dbReference type="Gene3D" id="3.30.40.10">
    <property type="entry name" value="Zinc/RING finger domain, C3HC4 (zinc finger)"/>
    <property type="match status" value="1"/>
</dbReference>
<feature type="region of interest" description="Disordered" evidence="12">
    <location>
        <begin position="430"/>
        <end position="528"/>
    </location>
</feature>
<dbReference type="Gene3D" id="3.40.50.10810">
    <property type="entry name" value="Tandem AAA-ATPase domain"/>
    <property type="match status" value="1"/>
</dbReference>
<feature type="region of interest" description="Disordered" evidence="12">
    <location>
        <begin position="2275"/>
        <end position="2386"/>
    </location>
</feature>
<comment type="subcellular location">
    <subcellularLocation>
        <location evidence="1">Nucleus</location>
    </subcellularLocation>
</comment>
<protein>
    <submittedName>
        <fullName evidence="19">Protein CHROMATIN REMODELING 4 isoform X1</fullName>
    </submittedName>
</protein>
<dbReference type="InterPro" id="IPR019787">
    <property type="entry name" value="Znf_PHD-finger"/>
</dbReference>
<evidence type="ECO:0000256" key="4">
    <source>
        <dbReference type="ARBA" id="ARBA00022737"/>
    </source>
</evidence>
<dbReference type="PANTHER" id="PTHR45623:SF28">
    <property type="entry name" value="PROTEIN CHROMATIN REMODELING 4"/>
    <property type="match status" value="1"/>
</dbReference>
<feature type="compositionally biased region" description="Basic and acidic residues" evidence="12">
    <location>
        <begin position="2376"/>
        <end position="2386"/>
    </location>
</feature>
<feature type="compositionally biased region" description="Basic and acidic residues" evidence="12">
    <location>
        <begin position="1253"/>
        <end position="1273"/>
    </location>
</feature>
<comment type="similarity">
    <text evidence="2">Belongs to the SNF2/RAD54 helicase family. ISWI subfamily.</text>
</comment>
<feature type="region of interest" description="Disordered" evidence="12">
    <location>
        <begin position="1250"/>
        <end position="1277"/>
    </location>
</feature>
<feature type="compositionally biased region" description="Basic and acidic residues" evidence="12">
    <location>
        <begin position="482"/>
        <end position="520"/>
    </location>
</feature>
<feature type="compositionally biased region" description="Basic and acidic residues" evidence="12">
    <location>
        <begin position="221"/>
        <end position="240"/>
    </location>
</feature>
<evidence type="ECO:0000256" key="6">
    <source>
        <dbReference type="ARBA" id="ARBA00022771"/>
    </source>
</evidence>
<keyword evidence="6 11" id="KW-0863">Zinc-finger</keyword>
<dbReference type="Pfam" id="PF06465">
    <property type="entry name" value="DUF1087"/>
    <property type="match status" value="1"/>
</dbReference>
<evidence type="ECO:0000256" key="11">
    <source>
        <dbReference type="PROSITE-ProRule" id="PRU00146"/>
    </source>
</evidence>
<dbReference type="SMART" id="SM00249">
    <property type="entry name" value="PHD"/>
    <property type="match status" value="1"/>
</dbReference>
<evidence type="ECO:0000256" key="8">
    <source>
        <dbReference type="ARBA" id="ARBA00022833"/>
    </source>
</evidence>
<feature type="compositionally biased region" description="Polar residues" evidence="12">
    <location>
        <begin position="546"/>
        <end position="555"/>
    </location>
</feature>
<evidence type="ECO:0000259" key="13">
    <source>
        <dbReference type="PROSITE" id="PS50013"/>
    </source>
</evidence>
<keyword evidence="18" id="KW-1185">Reference proteome</keyword>
<dbReference type="PROSITE" id="PS50016">
    <property type="entry name" value="ZF_PHD_2"/>
    <property type="match status" value="1"/>
</dbReference>
<dbReference type="CDD" id="cd11660">
    <property type="entry name" value="SANT_TRF"/>
    <property type="match status" value="1"/>
</dbReference>
<dbReference type="SMART" id="SM01147">
    <property type="entry name" value="DUF1087"/>
    <property type="match status" value="1"/>
</dbReference>
<evidence type="ECO:0000256" key="12">
    <source>
        <dbReference type="SAM" id="MobiDB-lite"/>
    </source>
</evidence>
<dbReference type="InterPro" id="IPR001965">
    <property type="entry name" value="Znf_PHD"/>
</dbReference>
<dbReference type="Pfam" id="PF00176">
    <property type="entry name" value="SNF2-rel_dom"/>
    <property type="match status" value="1"/>
</dbReference>
<name>A0ABM1G498_SOLPN</name>
<dbReference type="SUPFAM" id="SSF52540">
    <property type="entry name" value="P-loop containing nucleoside triphosphate hydrolases"/>
    <property type="match status" value="2"/>
</dbReference>
<feature type="compositionally biased region" description="Basic and acidic residues" evidence="12">
    <location>
        <begin position="444"/>
        <end position="455"/>
    </location>
</feature>
<feature type="domain" description="Helicase ATP-binding" evidence="16">
    <location>
        <begin position="772"/>
        <end position="949"/>
    </location>
</feature>
<dbReference type="Gene3D" id="1.10.10.60">
    <property type="entry name" value="Homeodomain-like"/>
    <property type="match status" value="1"/>
</dbReference>
<reference evidence="18" key="1">
    <citation type="journal article" date="2014" name="Nat. Genet.">
        <title>The genome of the stress-tolerant wild tomato species Solanum pennellii.</title>
        <authorList>
            <person name="Bolger A."/>
            <person name="Scossa F."/>
            <person name="Bolger M.E."/>
            <person name="Lanz C."/>
            <person name="Maumus F."/>
            <person name="Tohge T."/>
            <person name="Quesneville H."/>
            <person name="Alseekh S."/>
            <person name="Sorensen I."/>
            <person name="Lichtenstein G."/>
            <person name="Fich E.A."/>
            <person name="Conte M."/>
            <person name="Keller H."/>
            <person name="Schneeberger K."/>
            <person name="Schwacke R."/>
            <person name="Ofner I."/>
            <person name="Vrebalov J."/>
            <person name="Xu Y."/>
            <person name="Osorio S."/>
            <person name="Aflitos S.A."/>
            <person name="Schijlen E."/>
            <person name="Jimenez-Gomez J.M."/>
            <person name="Ryngajllo M."/>
            <person name="Kimura S."/>
            <person name="Kumar R."/>
            <person name="Koenig D."/>
            <person name="Headland L.R."/>
            <person name="Maloof J.N."/>
            <person name="Sinha N."/>
            <person name="van Ham R.C."/>
            <person name="Lankhorst R.K."/>
            <person name="Mao L."/>
            <person name="Vogel A."/>
            <person name="Arsova B."/>
            <person name="Panstruga R."/>
            <person name="Fei Z."/>
            <person name="Rose J.K."/>
            <person name="Zamir D."/>
            <person name="Carrari F."/>
            <person name="Giovannoni J.J."/>
            <person name="Weigel D."/>
            <person name="Usadel B."/>
            <person name="Fernie A.R."/>
        </authorList>
    </citation>
    <scope>NUCLEOTIDE SEQUENCE [LARGE SCALE GENOMIC DNA]</scope>
    <source>
        <strain evidence="18">cv. LA0716</strain>
    </source>
</reference>
<keyword evidence="7" id="KW-0378">Hydrolase</keyword>
<dbReference type="Pfam" id="PF00271">
    <property type="entry name" value="Helicase_C"/>
    <property type="match status" value="1"/>
</dbReference>
<evidence type="ECO:0000313" key="19">
    <source>
        <dbReference type="RefSeq" id="XP_015065790.1"/>
    </source>
</evidence>
<feature type="compositionally biased region" description="Basic and acidic residues" evidence="12">
    <location>
        <begin position="277"/>
        <end position="288"/>
    </location>
</feature>
<keyword evidence="10" id="KW-0539">Nucleus</keyword>
<evidence type="ECO:0000256" key="9">
    <source>
        <dbReference type="ARBA" id="ARBA00022840"/>
    </source>
</evidence>
<dbReference type="PROSITE" id="PS51194">
    <property type="entry name" value="HELICASE_CTER"/>
    <property type="match status" value="1"/>
</dbReference>
<evidence type="ECO:0000256" key="2">
    <source>
        <dbReference type="ARBA" id="ARBA00009687"/>
    </source>
</evidence>
<organism evidence="18 19">
    <name type="scientific">Solanum pennellii</name>
    <name type="common">Tomato</name>
    <name type="synonym">Lycopersicon pennellii</name>
    <dbReference type="NCBI Taxonomy" id="28526"/>
    <lineage>
        <taxon>Eukaryota</taxon>
        <taxon>Viridiplantae</taxon>
        <taxon>Streptophyta</taxon>
        <taxon>Embryophyta</taxon>
        <taxon>Tracheophyta</taxon>
        <taxon>Spermatophyta</taxon>
        <taxon>Magnoliopsida</taxon>
        <taxon>eudicotyledons</taxon>
        <taxon>Gunneridae</taxon>
        <taxon>Pentapetalae</taxon>
        <taxon>asterids</taxon>
        <taxon>lamiids</taxon>
        <taxon>Solanales</taxon>
        <taxon>Solanaceae</taxon>
        <taxon>Solanoideae</taxon>
        <taxon>Solaneae</taxon>
        <taxon>Solanum</taxon>
        <taxon>Solanum subgen. Lycopersicon</taxon>
    </lineage>
</organism>
<dbReference type="PROSITE" id="PS50013">
    <property type="entry name" value="CHROMO_2"/>
    <property type="match status" value="2"/>
</dbReference>
<dbReference type="PANTHER" id="PTHR45623">
    <property type="entry name" value="CHROMODOMAIN-HELICASE-DNA-BINDING PROTEIN 3-RELATED-RELATED"/>
    <property type="match status" value="1"/>
</dbReference>
<dbReference type="InterPro" id="IPR023780">
    <property type="entry name" value="Chromo_domain"/>
</dbReference>
<dbReference type="PROSITE" id="PS51192">
    <property type="entry name" value="HELICASE_ATP_BIND_1"/>
    <property type="match status" value="1"/>
</dbReference>
<feature type="domain" description="Helicase C-terminal" evidence="17">
    <location>
        <begin position="1079"/>
        <end position="1238"/>
    </location>
</feature>
<feature type="compositionally biased region" description="Basic and acidic residues" evidence="12">
    <location>
        <begin position="557"/>
        <end position="572"/>
    </location>
</feature>
<dbReference type="InterPro" id="IPR019786">
    <property type="entry name" value="Zinc_finger_PHD-type_CS"/>
</dbReference>
<dbReference type="CDD" id="cd18793">
    <property type="entry name" value="SF2_C_SNF"/>
    <property type="match status" value="1"/>
</dbReference>
<dbReference type="PROSITE" id="PS01359">
    <property type="entry name" value="ZF_PHD_1"/>
    <property type="match status" value="1"/>
</dbReference>
<dbReference type="Gene3D" id="3.40.50.300">
    <property type="entry name" value="P-loop containing nucleotide triphosphate hydrolases"/>
    <property type="match status" value="1"/>
</dbReference>
<evidence type="ECO:0000259" key="15">
    <source>
        <dbReference type="PROSITE" id="PS50090"/>
    </source>
</evidence>
<keyword evidence="9" id="KW-0067">ATP-binding</keyword>
<dbReference type="InterPro" id="IPR000953">
    <property type="entry name" value="Chromo/chromo_shadow_dom"/>
</dbReference>
<feature type="compositionally biased region" description="Basic residues" evidence="12">
    <location>
        <begin position="348"/>
        <end position="357"/>
    </location>
</feature>
<dbReference type="SMART" id="SM00298">
    <property type="entry name" value="CHROMO"/>
    <property type="match status" value="2"/>
</dbReference>
<sequence length="2386" mass="264877">MVKENGSPSSKMINRNWVLKRKRRKLPSGPDVSNGKEKASKPLDLPSSDSPNSRVKNEITSSRSSSKKKGNDGYYYECVVCDLGGNLLCCESCPRTYHIQCLDPPLKRIPTGKWECPTCYQKNDTHESVNPLDMVSKRARTKFTGGKAKNENKSSGISKISLIFESSIPGKKRSSGKERTPLSHLSQMEKPGNSSNDVPCDIEPSHCSLDGAADGSSLHIGADKEKEVPPADNPVEKEVPPSDTPAEKGVPSADTPLEKPSSSMNDATPFLNMTDSKTNDKASEKKPDLPSSDRSPGGEPVAVSEAASRKDRKRKPNFYNIDSQNKSRTDKGKQVADNTKRSGSKSSKLQKKRKRVNHQPSVTASNRDRRDTVETQLKDELVSEEGAQPSDLSHEAGKVAVEPLIYDNNGPSLQQVDRVLACRVQDDNISCSHDIPGINANDPALRDSAREEVNDGKPSGDVSVVEVGIEYPGSGSQETLDIPDKGKSSKDDTSKDEMHVCRRSGSRECTEGTGTVKEDSQGSVSEGAINNNEEDIAVNADDYLANTQNTSGESNDSTEKNYNDKTKSKDDVTSGTHEVGAAKGKDEMITTDTTSFKKSEETVLAKPSTSNSVNVVYEYLVKWVGKSNIHNSWIPESQLKILAKRKLDNYKAKYGTATINICDEQWKLPQRIIATRPGTSGSDEVFVRWTGLPYDECTWEKIEEPVIAKSSHLIDQFNQFESQALARNATKDDMARKRKERQKNDIVTLTEQPKELGGSLFPHQMEALNWLRKCWHKSKNVILADEMGLGKTISASAFLSSLYTEFNAALPSLVLVPLSTMPNWMAEFQLWAPHLNVVEYHGTAKARAVIRQFEWHSRDQSDLNKRSTSYKFNVLLTTYEMVLVDSTYLRGIPWEVLVVDEGHRLKNSSSKLFSMLNTFSFQHRVLLTGTPLQNNIGEMYNLLNFLQPSSFPSLSSFEEKFNDLTTAEKVEELKKLVAPHMLRRLKKDAMQNIPPKTERMVPVELSSIQAEYYRAMLTKNYQLLRNIGKGIAQQSMLNIVMQLRKVCNHPYLIPGTEPESGSVEFLHEMRIKASGKLTLLHSMLKSLHKEGHRVLIFSQMTKLLDILEDYLAIEFGQKTYERVDGSVAVADRQAAIARFNQDKSRFVFLLSTRSCGLGINLATADTVIIYDSDFNPHADIQAMNRAHRIGQSKRLLVYRLVVRASVEERILQLAKRKLMLDQLFVNKSGSQKEVEDILRWGTEELFSDSSSMAEKDAVENSSNKDETVPEVEHKRKRTGSLGDVYKDKCTKGSTMIVWDENAILKLLDRSNLQSESPDNNEAELENDMLGSVKSLEWNEDGAEEQAGIASDMVVSEDTCVQNVEKKEDNLASSSEENEWDKLLRVRWEKYQSEEEAALGRGKRLRKAISYREAYASHPNETLTENAVEGEPVPVPVPEPEREYSQAGRALKEKYAKLRAKQKERLARRNAIEEASGPMEEQAGRESLCHLLPPQAHYVNLMNVSSQHREEKHVVMNLENNSRLKSSETHKNMGDSTLRLGKLKHKVNDNIDLPSRGHPLADIPQSSNHAQDMSYIKSVDKHLLPILGLCAPNAHQVEAPQRNLSRSNVRQHRQGLGLEFPTIAPPPEISTEMVAKGFPPRFRLPDLPLDPSQQPPKNSLPDSYLPFNPHPRPALRERCSAGNLQNSCATSSDIQDRTALPKPFDKPLLPRYPFPAMNMPRPPSALFPNLSLGSRDVNESVREHPVLPFLPNLKFPPHDAPRFNPQEQEMPPVQGLGHMAPSSSSFPENHWKVLENIMLRTGLGSGNLLKRRNKLDVWSEDELDCLWIGVRRHGRGNWDAMLRDTKLKFSKYRTPEDLSIRWEEEQLKIMDGPALSAPKPSKPTKVGKSGLFSGISDGMMARALHGCKLNEQFLPTHLTDMKLGLRDLPSSFPHLEPPERLGLNSKHISHLPTPSADKYRVNIPRDLNAGPSDRLGAPSSFVTESPFLLNSSGSSSLGPLGLGCQNRFALQKENDDGASRFVNLPSLLDRSLNISHDSHNNVGGGESSNYPSLPVLDKGQKVSQSKGKEVVECSSLKNKLPHWLREAVNIPTKLPEPDLPPAVSAIAQSVRMLYGEENHTIPPFVIPSPPPSQPRDPRLSLKKKKKKKKKKNKHGLQVMRQFPIDFAGTIDVQGSSVLGESMAGTSSLQDPAFPLLSKVMDRTSGLPSNEANLNIPPLSVNVNPSTRTFPLMKKSSGLSPSPEVLRLVASCVAPGPPIATSSSFLGNMVPLPKSVDQVASSDTQDSHVAPGPPIATSPSFLGNMVPLPKSVDQVASSDTQDSHEKQETDQTSAPSTLGPFQAEKKVETNSRDSSKTESDSARARQEEVEEISSEGTVSDHQEDDREP</sequence>
<dbReference type="InterPro" id="IPR001650">
    <property type="entry name" value="Helicase_C-like"/>
</dbReference>
<feature type="compositionally biased region" description="Basic and acidic residues" evidence="12">
    <location>
        <begin position="2341"/>
        <end position="2365"/>
    </location>
</feature>
<dbReference type="GeneID" id="107011005"/>
<feature type="domain" description="Chromo" evidence="13">
    <location>
        <begin position="598"/>
        <end position="653"/>
    </location>
</feature>
<dbReference type="InterPro" id="IPR038718">
    <property type="entry name" value="SNF2-like_sf"/>
</dbReference>
<evidence type="ECO:0000259" key="17">
    <source>
        <dbReference type="PROSITE" id="PS51194"/>
    </source>
</evidence>
<dbReference type="SUPFAM" id="SSF54160">
    <property type="entry name" value="Chromo domain-like"/>
    <property type="match status" value="2"/>
</dbReference>
<dbReference type="SUPFAM" id="SSF57903">
    <property type="entry name" value="FYVE/PHD zinc finger"/>
    <property type="match status" value="1"/>
</dbReference>
<feature type="compositionally biased region" description="Polar residues" evidence="12">
    <location>
        <begin position="52"/>
        <end position="64"/>
    </location>
</feature>
<feature type="region of interest" description="Disordered" evidence="12">
    <location>
        <begin position="1"/>
        <end position="70"/>
    </location>
</feature>
<feature type="compositionally biased region" description="Basic and acidic residues" evidence="12">
    <location>
        <begin position="366"/>
        <end position="381"/>
    </location>
</feature>
<feature type="region of interest" description="Disordered" evidence="12">
    <location>
        <begin position="2120"/>
        <end position="2153"/>
    </location>
</feature>
<keyword evidence="3" id="KW-0479">Metal-binding</keyword>
<feature type="compositionally biased region" description="Pro residues" evidence="12">
    <location>
        <begin position="2123"/>
        <end position="2133"/>
    </location>
</feature>
<dbReference type="InterPro" id="IPR016197">
    <property type="entry name" value="Chromo-like_dom_sf"/>
</dbReference>
<feature type="domain" description="Chromo" evidence="13">
    <location>
        <begin position="667"/>
        <end position="719"/>
    </location>
</feature>
<dbReference type="InterPro" id="IPR014001">
    <property type="entry name" value="Helicase_ATP-bd"/>
</dbReference>
<reference evidence="19" key="2">
    <citation type="submission" date="2025-08" db="UniProtKB">
        <authorList>
            <consortium name="RefSeq"/>
        </authorList>
    </citation>
    <scope>IDENTIFICATION</scope>
</reference>
<dbReference type="InterPro" id="IPR009057">
    <property type="entry name" value="Homeodomain-like_sf"/>
</dbReference>
<feature type="compositionally biased region" description="Low complexity" evidence="12">
    <location>
        <begin position="42"/>
        <end position="51"/>
    </location>
</feature>
<feature type="region of interest" description="Disordered" evidence="12">
    <location>
        <begin position="546"/>
        <end position="581"/>
    </location>
</feature>
<dbReference type="CDD" id="cd18659">
    <property type="entry name" value="CD2_tandem"/>
    <property type="match status" value="1"/>
</dbReference>
<feature type="domain" description="Myb-like" evidence="15">
    <location>
        <begin position="1809"/>
        <end position="1865"/>
    </location>
</feature>
<accession>A0ABM1G498</accession>
<dbReference type="RefSeq" id="XP_015065790.1">
    <property type="nucleotide sequence ID" value="XM_015210304.2"/>
</dbReference>
<evidence type="ECO:0000259" key="14">
    <source>
        <dbReference type="PROSITE" id="PS50016"/>
    </source>
</evidence>
<feature type="compositionally biased region" description="Polar residues" evidence="12">
    <location>
        <begin position="1681"/>
        <end position="1692"/>
    </location>
</feature>
<dbReference type="SMART" id="SM00487">
    <property type="entry name" value="DEXDc"/>
    <property type="match status" value="1"/>
</dbReference>
<dbReference type="Gene3D" id="2.40.50.40">
    <property type="match status" value="2"/>
</dbReference>
<feature type="region of interest" description="Disordered" evidence="12">
    <location>
        <begin position="1639"/>
        <end position="1705"/>
    </location>
</feature>
<evidence type="ECO:0000256" key="5">
    <source>
        <dbReference type="ARBA" id="ARBA00022741"/>
    </source>
</evidence>
<evidence type="ECO:0000313" key="18">
    <source>
        <dbReference type="Proteomes" id="UP000694930"/>
    </source>
</evidence>
<feature type="compositionally biased region" description="Polar residues" evidence="12">
    <location>
        <begin position="1"/>
        <end position="13"/>
    </location>
</feature>
<keyword evidence="4" id="KW-0677">Repeat</keyword>
<feature type="compositionally biased region" description="Low complexity" evidence="12">
    <location>
        <begin position="1639"/>
        <end position="1655"/>
    </location>
</feature>
<gene>
    <name evidence="19" type="primary">LOC107011005</name>
</gene>
<feature type="compositionally biased region" description="Basic and acidic residues" evidence="12">
    <location>
        <begin position="325"/>
        <end position="340"/>
    </location>
</feature>